<evidence type="ECO:0000256" key="1">
    <source>
        <dbReference type="SAM" id="MobiDB-lite"/>
    </source>
</evidence>
<protein>
    <submittedName>
        <fullName evidence="2">Uncharacterized protein</fullName>
    </submittedName>
</protein>
<comment type="caution">
    <text evidence="2">The sequence shown here is derived from an EMBL/GenBank/DDBJ whole genome shotgun (WGS) entry which is preliminary data.</text>
</comment>
<organism evidence="2 3">
    <name type="scientific">Burkholderia thailandensis</name>
    <dbReference type="NCBI Taxonomy" id="57975"/>
    <lineage>
        <taxon>Bacteria</taxon>
        <taxon>Pseudomonadati</taxon>
        <taxon>Pseudomonadota</taxon>
        <taxon>Betaproteobacteria</taxon>
        <taxon>Burkholderiales</taxon>
        <taxon>Burkholderiaceae</taxon>
        <taxon>Burkholderia</taxon>
        <taxon>pseudomallei group</taxon>
    </lineage>
</organism>
<gene>
    <name evidence="2" type="ORF">C7S16_3422</name>
</gene>
<name>A0AAW9CZ38_BURTH</name>
<feature type="region of interest" description="Disordered" evidence="1">
    <location>
        <begin position="33"/>
        <end position="60"/>
    </location>
</feature>
<dbReference type="EMBL" id="QXCT01000002">
    <property type="protein sequence ID" value="MDW9255860.1"/>
    <property type="molecule type" value="Genomic_DNA"/>
</dbReference>
<evidence type="ECO:0000313" key="3">
    <source>
        <dbReference type="Proteomes" id="UP001272137"/>
    </source>
</evidence>
<accession>A0AAW9CZ38</accession>
<sequence>MRDAFHIGQGQSHAVTGKTRAWRSVKLALRQGVGGSDRTLKNRGRSGENTARFDSNTAKL</sequence>
<feature type="compositionally biased region" description="Polar residues" evidence="1">
    <location>
        <begin position="47"/>
        <end position="60"/>
    </location>
</feature>
<reference evidence="2" key="1">
    <citation type="submission" date="2018-08" db="EMBL/GenBank/DDBJ databases">
        <title>Identification of Burkholderia cepacia strains that express a Burkholderia pseudomallei-like capsular polysaccharide.</title>
        <authorList>
            <person name="Burtnick M.N."/>
            <person name="Vongsouvath M."/>
            <person name="Newton P."/>
            <person name="Wuthiekanun V."/>
            <person name="Limmathurotsakul D."/>
            <person name="Brett P.J."/>
            <person name="Chantratita N."/>
            <person name="Dance D.A."/>
        </authorList>
    </citation>
    <scope>NUCLEOTIDE SEQUENCE</scope>
    <source>
        <strain evidence="2">SBXCC001</strain>
    </source>
</reference>
<evidence type="ECO:0000313" key="2">
    <source>
        <dbReference type="EMBL" id="MDW9255860.1"/>
    </source>
</evidence>
<dbReference type="AlphaFoldDB" id="A0AAW9CZ38"/>
<dbReference type="Proteomes" id="UP001272137">
    <property type="component" value="Unassembled WGS sequence"/>
</dbReference>
<proteinExistence type="predicted"/>